<dbReference type="FunFam" id="3.30.420.40:FF:000058">
    <property type="entry name" value="Putative actin-related protein 5"/>
    <property type="match status" value="1"/>
</dbReference>
<dbReference type="Pfam" id="PF00022">
    <property type="entry name" value="Actin"/>
    <property type="match status" value="1"/>
</dbReference>
<dbReference type="Gene3D" id="3.30.420.40">
    <property type="match status" value="3"/>
</dbReference>
<dbReference type="InterPro" id="IPR043129">
    <property type="entry name" value="ATPase_NBD"/>
</dbReference>
<dbReference type="AlphaFoldDB" id="A0A6A6P677"/>
<dbReference type="Gene3D" id="3.90.640.10">
    <property type="entry name" value="Actin, Chain A, domain 4"/>
    <property type="match status" value="1"/>
</dbReference>
<dbReference type="PANTHER" id="PTHR11937">
    <property type="entry name" value="ACTIN"/>
    <property type="match status" value="1"/>
</dbReference>
<name>A0A6A6P677_9PEZI</name>
<organism evidence="3 4">
    <name type="scientific">Lineolata rhizophorae</name>
    <dbReference type="NCBI Taxonomy" id="578093"/>
    <lineage>
        <taxon>Eukaryota</taxon>
        <taxon>Fungi</taxon>
        <taxon>Dikarya</taxon>
        <taxon>Ascomycota</taxon>
        <taxon>Pezizomycotina</taxon>
        <taxon>Dothideomycetes</taxon>
        <taxon>Dothideomycetes incertae sedis</taxon>
        <taxon>Lineolatales</taxon>
        <taxon>Lineolataceae</taxon>
        <taxon>Lineolata</taxon>
    </lineage>
</organism>
<feature type="region of interest" description="Disordered" evidence="2">
    <location>
        <begin position="115"/>
        <end position="143"/>
    </location>
</feature>
<sequence length="475" mass="51503">MAQGFTPGQTQAPLANDYAGDEVAAIVLDPGYSTIRAGFAGEDTPKSVVPTHYGVYEPSDSAGPELLFGENAIHNPKKGLEIRNPLNNEGIVEDADTTAKLWEYAITSRLTGSTGSARAIRDGEKNGEGDPDVDMDEAEDTAEKPLADSPLMMTEPGWNSPKAREKAIEIAIEEWGTPAFWLGRQGTLAAFSAGKSTALVVDLGASTTSVTPVYDGQMLKKGIMRSPLAGNFVSDQIRLLFAQSQPPVPLTPHYIVKSKTAVDAGTPAQAIYHEFGFEPSASFRRFEEERVLTEFKESVVQVWHGPGRFMGGPQGASNEEIAKGLQGRPFEMPDGWNQVFTAERFKAAEGLFDHKAAVTAPDQPPPRPDQTLPQLINASLQTTDADVRTQLLTNVVVVGGSSLLYGLTDRLNAELTQMYTGPRVRLQAPGSTIERKFASWLGGSILASLGSFHQMWVSRKEYEEHGPNIVEKRCR</sequence>
<dbReference type="CDD" id="cd13395">
    <property type="entry name" value="ASKHA_NBD_Arp4_ACTL6-like"/>
    <property type="match status" value="1"/>
</dbReference>
<protein>
    <submittedName>
        <fullName evidence="3">Actin family</fullName>
    </submittedName>
</protein>
<dbReference type="OrthoDB" id="5132116at2759"/>
<evidence type="ECO:0000313" key="4">
    <source>
        <dbReference type="Proteomes" id="UP000799766"/>
    </source>
</evidence>
<dbReference type="InterPro" id="IPR004001">
    <property type="entry name" value="Actin_CS"/>
</dbReference>
<gene>
    <name evidence="3" type="ORF">BDY21DRAFT_338414</name>
</gene>
<keyword evidence="4" id="KW-1185">Reference proteome</keyword>
<dbReference type="SMART" id="SM00268">
    <property type="entry name" value="ACTIN"/>
    <property type="match status" value="1"/>
</dbReference>
<accession>A0A6A6P677</accession>
<dbReference type="PROSITE" id="PS00432">
    <property type="entry name" value="ACTINS_2"/>
    <property type="match status" value="1"/>
</dbReference>
<evidence type="ECO:0000256" key="2">
    <source>
        <dbReference type="SAM" id="MobiDB-lite"/>
    </source>
</evidence>
<evidence type="ECO:0000313" key="3">
    <source>
        <dbReference type="EMBL" id="KAF2459505.1"/>
    </source>
</evidence>
<feature type="compositionally biased region" description="Acidic residues" evidence="2">
    <location>
        <begin position="129"/>
        <end position="140"/>
    </location>
</feature>
<dbReference type="EMBL" id="MU001675">
    <property type="protein sequence ID" value="KAF2459505.1"/>
    <property type="molecule type" value="Genomic_DNA"/>
</dbReference>
<dbReference type="SUPFAM" id="SSF53067">
    <property type="entry name" value="Actin-like ATPase domain"/>
    <property type="match status" value="2"/>
</dbReference>
<dbReference type="Proteomes" id="UP000799766">
    <property type="component" value="Unassembled WGS sequence"/>
</dbReference>
<feature type="compositionally biased region" description="Basic and acidic residues" evidence="2">
    <location>
        <begin position="119"/>
        <end position="128"/>
    </location>
</feature>
<evidence type="ECO:0000256" key="1">
    <source>
        <dbReference type="RuleBase" id="RU000487"/>
    </source>
</evidence>
<reference evidence="3" key="1">
    <citation type="journal article" date="2020" name="Stud. Mycol.">
        <title>101 Dothideomycetes genomes: a test case for predicting lifestyles and emergence of pathogens.</title>
        <authorList>
            <person name="Haridas S."/>
            <person name="Albert R."/>
            <person name="Binder M."/>
            <person name="Bloem J."/>
            <person name="Labutti K."/>
            <person name="Salamov A."/>
            <person name="Andreopoulos B."/>
            <person name="Baker S."/>
            <person name="Barry K."/>
            <person name="Bills G."/>
            <person name="Bluhm B."/>
            <person name="Cannon C."/>
            <person name="Castanera R."/>
            <person name="Culley D."/>
            <person name="Daum C."/>
            <person name="Ezra D."/>
            <person name="Gonzalez J."/>
            <person name="Henrissat B."/>
            <person name="Kuo A."/>
            <person name="Liang C."/>
            <person name="Lipzen A."/>
            <person name="Lutzoni F."/>
            <person name="Magnuson J."/>
            <person name="Mondo S."/>
            <person name="Nolan M."/>
            <person name="Ohm R."/>
            <person name="Pangilinan J."/>
            <person name="Park H.-J."/>
            <person name="Ramirez L."/>
            <person name="Alfaro M."/>
            <person name="Sun H."/>
            <person name="Tritt A."/>
            <person name="Yoshinaga Y."/>
            <person name="Zwiers L.-H."/>
            <person name="Turgeon B."/>
            <person name="Goodwin S."/>
            <person name="Spatafora J."/>
            <person name="Crous P."/>
            <person name="Grigoriev I."/>
        </authorList>
    </citation>
    <scope>NUCLEOTIDE SEQUENCE</scope>
    <source>
        <strain evidence="3">ATCC 16933</strain>
    </source>
</reference>
<dbReference type="InterPro" id="IPR004000">
    <property type="entry name" value="Actin"/>
</dbReference>
<proteinExistence type="inferred from homology"/>
<comment type="similarity">
    <text evidence="1">Belongs to the actin family.</text>
</comment>